<accession>A0ABV9JQY1</accession>
<sequence>MSLQLVHQQADFVVLNKPSGLSFHSEFEAGLVALAEAQLGEKLYAVHRLDKGTSGLIILARSSEAAARFSALFASAGIDKWYLALSSGKAKKKQGWVKGDMVQARRSAWMLTTAQSNPAVSYFISAGLAEGGRRAYLVKPYTGKTHQVRVALKSVGAALLGDELYKGDSADRLYLHAYALRFQWEGQWIELVLPPTEGEAFQSSALAQQLATDWACPWLLNFPLLHLRAGLDATPSD</sequence>
<dbReference type="InterPro" id="IPR006145">
    <property type="entry name" value="PsdUridine_synth_RsuA/RluA"/>
</dbReference>
<comment type="caution">
    <text evidence="3">The sequence shown here is derived from an EMBL/GenBank/DDBJ whole genome shotgun (WGS) entry which is preliminary data.</text>
</comment>
<dbReference type="InterPro" id="IPR006508">
    <property type="entry name" value="PsdUridine_synth_RluA-like"/>
</dbReference>
<dbReference type="RefSeq" id="WP_377335816.1">
    <property type="nucleotide sequence ID" value="NZ_JBHSGB010000017.1"/>
</dbReference>
<reference evidence="4" key="1">
    <citation type="journal article" date="2019" name="Int. J. Syst. Evol. Microbiol.">
        <title>The Global Catalogue of Microorganisms (GCM) 10K type strain sequencing project: providing services to taxonomists for standard genome sequencing and annotation.</title>
        <authorList>
            <consortium name="The Broad Institute Genomics Platform"/>
            <consortium name="The Broad Institute Genome Sequencing Center for Infectious Disease"/>
            <person name="Wu L."/>
            <person name="Ma J."/>
        </authorList>
    </citation>
    <scope>NUCLEOTIDE SEQUENCE [LARGE SCALE GENOMIC DNA]</scope>
    <source>
        <strain evidence="4">DT28</strain>
    </source>
</reference>
<dbReference type="Pfam" id="PF00849">
    <property type="entry name" value="PseudoU_synth_2"/>
    <property type="match status" value="1"/>
</dbReference>
<feature type="domain" description="Pseudouridine synthase RsuA/RluA-like" evidence="2">
    <location>
        <begin position="11"/>
        <end position="153"/>
    </location>
</feature>
<dbReference type="NCBIfam" id="TIGR01621">
    <property type="entry name" value="RluA-like"/>
    <property type="match status" value="1"/>
</dbReference>
<dbReference type="EMBL" id="JBHSGB010000017">
    <property type="protein sequence ID" value="MFC4656602.1"/>
    <property type="molecule type" value="Genomic_DNA"/>
</dbReference>
<dbReference type="SUPFAM" id="SSF55120">
    <property type="entry name" value="Pseudouridine synthase"/>
    <property type="match status" value="1"/>
</dbReference>
<dbReference type="Gene3D" id="3.30.2350.10">
    <property type="entry name" value="Pseudouridine synthase"/>
    <property type="match status" value="1"/>
</dbReference>
<comment type="similarity">
    <text evidence="1">Belongs to the pseudouridine synthase RluA family.</text>
</comment>
<gene>
    <name evidence="3" type="ORF">ACFO3I_16405</name>
</gene>
<organism evidence="3 4">
    <name type="scientific">Rheinheimera marina</name>
    <dbReference type="NCBI Taxonomy" id="1774958"/>
    <lineage>
        <taxon>Bacteria</taxon>
        <taxon>Pseudomonadati</taxon>
        <taxon>Pseudomonadota</taxon>
        <taxon>Gammaproteobacteria</taxon>
        <taxon>Chromatiales</taxon>
        <taxon>Chromatiaceae</taxon>
        <taxon>Rheinheimera</taxon>
    </lineage>
</organism>
<dbReference type="CDD" id="cd02869">
    <property type="entry name" value="PseudoU_synth_RluA_like"/>
    <property type="match status" value="1"/>
</dbReference>
<evidence type="ECO:0000313" key="3">
    <source>
        <dbReference type="EMBL" id="MFC4656602.1"/>
    </source>
</evidence>
<dbReference type="InterPro" id="IPR020103">
    <property type="entry name" value="PsdUridine_synth_cat_dom_sf"/>
</dbReference>
<evidence type="ECO:0000256" key="1">
    <source>
        <dbReference type="ARBA" id="ARBA00010876"/>
    </source>
</evidence>
<dbReference type="PANTHER" id="PTHR21600">
    <property type="entry name" value="MITOCHONDRIAL RNA PSEUDOURIDINE SYNTHASE"/>
    <property type="match status" value="1"/>
</dbReference>
<dbReference type="PANTHER" id="PTHR21600:SF87">
    <property type="entry name" value="RNA PSEUDOURIDYLATE SYNTHASE DOMAIN-CONTAINING PROTEIN 1"/>
    <property type="match status" value="1"/>
</dbReference>
<dbReference type="InterPro" id="IPR006224">
    <property type="entry name" value="PsdUridine_synth_RluA-like_CS"/>
</dbReference>
<keyword evidence="4" id="KW-1185">Reference proteome</keyword>
<dbReference type="PROSITE" id="PS01129">
    <property type="entry name" value="PSI_RLU"/>
    <property type="match status" value="1"/>
</dbReference>
<dbReference type="Proteomes" id="UP001595962">
    <property type="component" value="Unassembled WGS sequence"/>
</dbReference>
<protein>
    <submittedName>
        <fullName evidence="3">TIGR01621 family pseudouridine synthase</fullName>
    </submittedName>
</protein>
<evidence type="ECO:0000313" key="4">
    <source>
        <dbReference type="Proteomes" id="UP001595962"/>
    </source>
</evidence>
<evidence type="ECO:0000259" key="2">
    <source>
        <dbReference type="Pfam" id="PF00849"/>
    </source>
</evidence>
<proteinExistence type="inferred from homology"/>
<name>A0ABV9JQY1_9GAMM</name>
<dbReference type="InterPro" id="IPR050188">
    <property type="entry name" value="RluA_PseudoU_synthase"/>
</dbReference>